<keyword evidence="3" id="KW-1185">Reference proteome</keyword>
<organism evidence="2 3">
    <name type="scientific">Dryococelus australis</name>
    <dbReference type="NCBI Taxonomy" id="614101"/>
    <lineage>
        <taxon>Eukaryota</taxon>
        <taxon>Metazoa</taxon>
        <taxon>Ecdysozoa</taxon>
        <taxon>Arthropoda</taxon>
        <taxon>Hexapoda</taxon>
        <taxon>Insecta</taxon>
        <taxon>Pterygota</taxon>
        <taxon>Neoptera</taxon>
        <taxon>Polyneoptera</taxon>
        <taxon>Phasmatodea</taxon>
        <taxon>Verophasmatodea</taxon>
        <taxon>Anareolatae</taxon>
        <taxon>Phasmatidae</taxon>
        <taxon>Eurycanthinae</taxon>
        <taxon>Dryococelus</taxon>
    </lineage>
</organism>
<protein>
    <recommendedName>
        <fullName evidence="1">PiggyBac transposable element-derived protein domain-containing protein</fullName>
    </recommendedName>
</protein>
<dbReference type="InterPro" id="IPR029526">
    <property type="entry name" value="PGBD"/>
</dbReference>
<dbReference type="PANTHER" id="PTHR46599">
    <property type="entry name" value="PIGGYBAC TRANSPOSABLE ELEMENT-DERIVED PROTEIN 4"/>
    <property type="match status" value="1"/>
</dbReference>
<dbReference type="PANTHER" id="PTHR46599:SF3">
    <property type="entry name" value="PIGGYBAC TRANSPOSABLE ELEMENT-DERIVED PROTEIN 4"/>
    <property type="match status" value="1"/>
</dbReference>
<comment type="caution">
    <text evidence="2">The sequence shown here is derived from an EMBL/GenBank/DDBJ whole genome shotgun (WGS) entry which is preliminary data.</text>
</comment>
<dbReference type="Pfam" id="PF13843">
    <property type="entry name" value="DDE_Tnp_1_7"/>
    <property type="match status" value="1"/>
</dbReference>
<evidence type="ECO:0000313" key="3">
    <source>
        <dbReference type="Proteomes" id="UP001159363"/>
    </source>
</evidence>
<evidence type="ECO:0000259" key="1">
    <source>
        <dbReference type="Pfam" id="PF13843"/>
    </source>
</evidence>
<gene>
    <name evidence="2" type="ORF">PR048_001343</name>
</gene>
<sequence length="330" mass="37574">MLKQRCSRICAVSENKDTDYILSDSDKRDMGEESDSETYVRNVLQSRVAPRALPRDSFPLYCPPTLQFTAKLEMIMTVQDSGSVMAFIDIFFAEECFQHVADQTNLYAAQAIDAAPCPFTKYSLYHNWVTVYTSSQQLALDEGMLAWRRRLQFRIYNPGKIVKYGIIVRMVCGSSSDMQIIDLNETGRDSSRVTTVIPRVSSIHGQLLQQYQIIKQSSCKANLNMWYIQNRGLPKGFKQQSSSLQRGEMTFTREGPVLLIAWRDKRYTLFNSFVLLCKSNPSKLTFLQYMQSVSRHLIQLGQQSQHGGAFLMELVSPDMESTLLGTASAR</sequence>
<reference evidence="2 3" key="1">
    <citation type="submission" date="2023-02" db="EMBL/GenBank/DDBJ databases">
        <title>LHISI_Scaffold_Assembly.</title>
        <authorList>
            <person name="Stuart O.P."/>
            <person name="Cleave R."/>
            <person name="Magrath M.J.L."/>
            <person name="Mikheyev A.S."/>
        </authorList>
    </citation>
    <scope>NUCLEOTIDE SEQUENCE [LARGE SCALE GENOMIC DNA]</scope>
    <source>
        <strain evidence="2">Daus_M_001</strain>
        <tissue evidence="2">Leg muscle</tissue>
    </source>
</reference>
<dbReference type="EMBL" id="JARBHB010000001">
    <property type="protein sequence ID" value="KAJ8896002.1"/>
    <property type="molecule type" value="Genomic_DNA"/>
</dbReference>
<dbReference type="Proteomes" id="UP001159363">
    <property type="component" value="Chromosome 1"/>
</dbReference>
<accession>A0ABQ9IHT0</accession>
<proteinExistence type="predicted"/>
<evidence type="ECO:0000313" key="2">
    <source>
        <dbReference type="EMBL" id="KAJ8896002.1"/>
    </source>
</evidence>
<name>A0ABQ9IHT0_9NEOP</name>
<feature type="domain" description="PiggyBac transposable element-derived protein" evidence="1">
    <location>
        <begin position="95"/>
        <end position="176"/>
    </location>
</feature>